<reference evidence="2" key="1">
    <citation type="submission" date="2018-09" db="EMBL/GenBank/DDBJ databases">
        <authorList>
            <person name="Ashton P.M."/>
            <person name="Dallman T."/>
            <person name="Nair S."/>
            <person name="De Pinna E."/>
            <person name="Peters T."/>
            <person name="Grant K."/>
        </authorList>
    </citation>
    <scope>NUCLEOTIDE SEQUENCE [LARGE SCALE GENOMIC DNA]</scope>
    <source>
        <strain evidence="2">598938</strain>
    </source>
</reference>
<name>A0A403QJ74_SALET</name>
<dbReference type="Pfam" id="PF00733">
    <property type="entry name" value="Asn_synthase"/>
    <property type="match status" value="1"/>
</dbReference>
<comment type="caution">
    <text evidence="2">The sequence shown here is derived from an EMBL/GenBank/DDBJ whole genome shotgun (WGS) entry which is preliminary data.</text>
</comment>
<dbReference type="Gene3D" id="3.40.50.620">
    <property type="entry name" value="HUPs"/>
    <property type="match status" value="1"/>
</dbReference>
<dbReference type="InterPro" id="IPR014729">
    <property type="entry name" value="Rossmann-like_a/b/a_fold"/>
</dbReference>
<accession>A0A403QJ74</accession>
<evidence type="ECO:0000313" key="2">
    <source>
        <dbReference type="EMBL" id="MML54730.1"/>
    </source>
</evidence>
<sequence length="510" mass="58956">MRNSFIQFKEKKITLNFCDALTVFRNDHVTVMLKGKAYLKNKGLTVEGIAREVVSRGVYNVINELTGIFCAFIFHENYIYMGRSMHSGPQLFYHINGDALYIADKISELIKLPGFTGSLNLRVAQKYLNGCRNNDNNSFITGVHKINNGEFVKFDYQLSSTSVIDEFCIKKKNDSVIDNVISNIEMTHENRDITLLFSGGFDSSLVFHALKELGFMFRACYYVSEYSDDSEMEFARRYCLKYDVEFAAINKKIDFNEEHYYELNPDVPDEIPLAPELSCESEESYGLKSENGFLICGHGGDHIFGQNPSVLFGLDALRKHGIKTMHKKMVEYSCLKGLKYKDIFIKNMAALRQKPAMYTLAKDEHISTMRLASAQFFSVDIRNKVNIFTPFLFKNIVQHHVSLPVYELFNQQYDRYPMRFEAFSRYGSDIFWKKSKRSSSQLIFRILSEKCENIANAIEQSGLADAMNINHSELSKDLYENTRVLLTDRLPYLISLYRLAKYMQIHRINI</sequence>
<dbReference type="InterPro" id="IPR001962">
    <property type="entry name" value="Asn_synthase"/>
</dbReference>
<protein>
    <submittedName>
        <fullName evidence="2">Microcin J25-processing protein McjC</fullName>
    </submittedName>
</protein>
<dbReference type="SUPFAM" id="SSF52402">
    <property type="entry name" value="Adenine nucleotide alpha hydrolases-like"/>
    <property type="match status" value="1"/>
</dbReference>
<dbReference type="GO" id="GO:0006529">
    <property type="term" value="P:asparagine biosynthetic process"/>
    <property type="evidence" value="ECO:0007669"/>
    <property type="project" value="InterPro"/>
</dbReference>
<dbReference type="Proteomes" id="UP000885348">
    <property type="component" value="Unassembled WGS sequence"/>
</dbReference>
<dbReference type="GO" id="GO:0004066">
    <property type="term" value="F:asparagine synthase (glutamine-hydrolyzing) activity"/>
    <property type="evidence" value="ECO:0007669"/>
    <property type="project" value="InterPro"/>
</dbReference>
<proteinExistence type="predicted"/>
<gene>
    <name evidence="2" type="ORF">D7N80_15710</name>
</gene>
<feature type="domain" description="Asparagine synthetase" evidence="1">
    <location>
        <begin position="189"/>
        <end position="441"/>
    </location>
</feature>
<evidence type="ECO:0000259" key="1">
    <source>
        <dbReference type="Pfam" id="PF00733"/>
    </source>
</evidence>
<dbReference type="InterPro" id="IPR029055">
    <property type="entry name" value="Ntn_hydrolases_N"/>
</dbReference>
<dbReference type="SUPFAM" id="SSF56235">
    <property type="entry name" value="N-terminal nucleophile aminohydrolases (Ntn hydrolases)"/>
    <property type="match status" value="1"/>
</dbReference>
<dbReference type="AlphaFoldDB" id="A0A403QJ74"/>
<dbReference type="EMBL" id="RVVJ01000017">
    <property type="protein sequence ID" value="MML54730.1"/>
    <property type="molecule type" value="Genomic_DNA"/>
</dbReference>
<organism evidence="2">
    <name type="scientific">Salmonella enterica I</name>
    <dbReference type="NCBI Taxonomy" id="59201"/>
    <lineage>
        <taxon>Bacteria</taxon>
        <taxon>Pseudomonadati</taxon>
        <taxon>Pseudomonadota</taxon>
        <taxon>Gammaproteobacteria</taxon>
        <taxon>Enterobacterales</taxon>
        <taxon>Enterobacteriaceae</taxon>
        <taxon>Salmonella</taxon>
    </lineage>
</organism>